<feature type="compositionally biased region" description="Pro residues" evidence="6">
    <location>
        <begin position="254"/>
        <end position="265"/>
    </location>
</feature>
<accession>A0ABM0GSP6</accession>
<evidence type="ECO:0000256" key="2">
    <source>
        <dbReference type="ARBA" id="ARBA00009565"/>
    </source>
</evidence>
<sequence>MSCHQGREDVVGVQGPIPMQHAAPSRHGRRKHFSHRIAAGLGISQVILGGILIMFGIVSVVIKTQLFFIGAPYWCGTLFSVTGAVSCVSAYKKTTQTIIASLVLSILSSVVSGIVLLVLASIALSLEDYYNDCYDYLHGRGSYICTMETIKGRLAVDGAIVVIAFLESIFGILSAVFCCRAVCCGDPGAPVVYFFAQPDAAQSQLPMATVTEGAPAVVMIPQGVQLISQGRGMPTPTGTPTHRLVTIQPTLADIPPPTGQSPPPSYASGSDQSPSSPSVRRTGDIMKAPLLSET</sequence>
<evidence type="ECO:0000313" key="9">
    <source>
        <dbReference type="RefSeq" id="XP_002736527.1"/>
    </source>
</evidence>
<dbReference type="InterPro" id="IPR007237">
    <property type="entry name" value="CD20-like"/>
</dbReference>
<name>A0ABM0GSP6_SACKO</name>
<dbReference type="RefSeq" id="XP_002736527.1">
    <property type="nucleotide sequence ID" value="XM_002736481.2"/>
</dbReference>
<feature type="transmembrane region" description="Helical" evidence="7">
    <location>
        <begin position="98"/>
        <end position="124"/>
    </location>
</feature>
<dbReference type="GeneID" id="100374235"/>
<dbReference type="InterPro" id="IPR030417">
    <property type="entry name" value="MS4A"/>
</dbReference>
<gene>
    <name evidence="9" type="primary">LOC100374235</name>
</gene>
<evidence type="ECO:0000256" key="5">
    <source>
        <dbReference type="ARBA" id="ARBA00023136"/>
    </source>
</evidence>
<comment type="subcellular location">
    <subcellularLocation>
        <location evidence="1">Membrane</location>
        <topology evidence="1">Multi-pass membrane protein</topology>
    </subcellularLocation>
</comment>
<reference evidence="9" key="1">
    <citation type="submission" date="2025-08" db="UniProtKB">
        <authorList>
            <consortium name="RefSeq"/>
        </authorList>
    </citation>
    <scope>IDENTIFICATION</scope>
    <source>
        <tissue evidence="9">Testes</tissue>
    </source>
</reference>
<evidence type="ECO:0000256" key="6">
    <source>
        <dbReference type="SAM" id="MobiDB-lite"/>
    </source>
</evidence>
<keyword evidence="4 7" id="KW-1133">Transmembrane helix</keyword>
<proteinExistence type="inferred from homology"/>
<dbReference type="PANTHER" id="PTHR23320">
    <property type="entry name" value="MEMBRANE-SPANNING 4-DOMAINS SUBFAMILY A MS4A -RELATED"/>
    <property type="match status" value="1"/>
</dbReference>
<feature type="region of interest" description="Disordered" evidence="6">
    <location>
        <begin position="251"/>
        <end position="294"/>
    </location>
</feature>
<organism evidence="8 9">
    <name type="scientific">Saccoglossus kowalevskii</name>
    <name type="common">Acorn worm</name>
    <dbReference type="NCBI Taxonomy" id="10224"/>
    <lineage>
        <taxon>Eukaryota</taxon>
        <taxon>Metazoa</taxon>
        <taxon>Hemichordata</taxon>
        <taxon>Enteropneusta</taxon>
        <taxon>Harrimaniidae</taxon>
        <taxon>Saccoglossus</taxon>
    </lineage>
</organism>
<comment type="similarity">
    <text evidence="2">Belongs to the MS4A family.</text>
</comment>
<keyword evidence="3 7" id="KW-0812">Transmembrane</keyword>
<evidence type="ECO:0000256" key="4">
    <source>
        <dbReference type="ARBA" id="ARBA00022989"/>
    </source>
</evidence>
<dbReference type="PANTHER" id="PTHR23320:SF158">
    <property type="entry name" value="CREB-BINDING PROTEIN-LIKE ISOFORM X1"/>
    <property type="match status" value="1"/>
</dbReference>
<feature type="transmembrane region" description="Helical" evidence="7">
    <location>
        <begin position="68"/>
        <end position="91"/>
    </location>
</feature>
<feature type="transmembrane region" description="Helical" evidence="7">
    <location>
        <begin position="37"/>
        <end position="62"/>
    </location>
</feature>
<keyword evidence="8" id="KW-1185">Reference proteome</keyword>
<feature type="compositionally biased region" description="Low complexity" evidence="6">
    <location>
        <begin position="266"/>
        <end position="278"/>
    </location>
</feature>
<dbReference type="Pfam" id="PF04103">
    <property type="entry name" value="CD20"/>
    <property type="match status" value="1"/>
</dbReference>
<evidence type="ECO:0000256" key="1">
    <source>
        <dbReference type="ARBA" id="ARBA00004141"/>
    </source>
</evidence>
<evidence type="ECO:0000256" key="3">
    <source>
        <dbReference type="ARBA" id="ARBA00022692"/>
    </source>
</evidence>
<dbReference type="Proteomes" id="UP000694865">
    <property type="component" value="Unplaced"/>
</dbReference>
<evidence type="ECO:0000256" key="7">
    <source>
        <dbReference type="SAM" id="Phobius"/>
    </source>
</evidence>
<protein>
    <submittedName>
        <fullName evidence="9">Membrane-spanning 4-domains subfamily A member 15-like</fullName>
    </submittedName>
</protein>
<evidence type="ECO:0000313" key="8">
    <source>
        <dbReference type="Proteomes" id="UP000694865"/>
    </source>
</evidence>
<keyword evidence="5 7" id="KW-0472">Membrane</keyword>